<dbReference type="AlphaFoldDB" id="A0A5A5TGT7"/>
<evidence type="ECO:0000259" key="1">
    <source>
        <dbReference type="SMART" id="SM00507"/>
    </source>
</evidence>
<dbReference type="EMBL" id="BIXY01000083">
    <property type="protein sequence ID" value="GCF10791.1"/>
    <property type="molecule type" value="Genomic_DNA"/>
</dbReference>
<dbReference type="OrthoDB" id="9779761at2"/>
<accession>A0A5A5TGT7</accession>
<feature type="domain" description="HNH nuclease" evidence="1">
    <location>
        <begin position="26"/>
        <end position="75"/>
    </location>
</feature>
<evidence type="ECO:0000313" key="2">
    <source>
        <dbReference type="EMBL" id="GCF10791.1"/>
    </source>
</evidence>
<reference evidence="2 3" key="1">
    <citation type="submission" date="2019-01" db="EMBL/GenBank/DDBJ databases">
        <title>Draft genome sequence of Dictyobacter sp. Uno17.</title>
        <authorList>
            <person name="Wang C.M."/>
            <person name="Zheng Y."/>
            <person name="Sakai Y."/>
            <person name="Abe K."/>
            <person name="Yokota A."/>
            <person name="Yabe S."/>
        </authorList>
    </citation>
    <scope>NUCLEOTIDE SEQUENCE [LARGE SCALE GENOMIC DNA]</scope>
    <source>
        <strain evidence="2 3">Uno17</strain>
    </source>
</reference>
<dbReference type="SMART" id="SM00507">
    <property type="entry name" value="HNHc"/>
    <property type="match status" value="1"/>
</dbReference>
<proteinExistence type="predicted"/>
<dbReference type="InterPro" id="IPR003615">
    <property type="entry name" value="HNH_nuc"/>
</dbReference>
<dbReference type="RefSeq" id="WP_149403661.1">
    <property type="nucleotide sequence ID" value="NZ_BIXY01000083.1"/>
</dbReference>
<gene>
    <name evidence="2" type="ORF">KDI_43550</name>
</gene>
<dbReference type="CDD" id="cd00085">
    <property type="entry name" value="HNHc"/>
    <property type="match status" value="1"/>
</dbReference>
<protein>
    <recommendedName>
        <fullName evidence="1">HNH nuclease domain-containing protein</fullName>
    </recommendedName>
</protein>
<keyword evidence="3" id="KW-1185">Reference proteome</keyword>
<dbReference type="Proteomes" id="UP000322530">
    <property type="component" value="Unassembled WGS sequence"/>
</dbReference>
<organism evidence="2 3">
    <name type="scientific">Dictyobacter arantiisoli</name>
    <dbReference type="NCBI Taxonomy" id="2014874"/>
    <lineage>
        <taxon>Bacteria</taxon>
        <taxon>Bacillati</taxon>
        <taxon>Chloroflexota</taxon>
        <taxon>Ktedonobacteria</taxon>
        <taxon>Ktedonobacterales</taxon>
        <taxon>Dictyobacteraceae</taxon>
        <taxon>Dictyobacter</taxon>
    </lineage>
</organism>
<evidence type="ECO:0000313" key="3">
    <source>
        <dbReference type="Proteomes" id="UP000322530"/>
    </source>
</evidence>
<name>A0A5A5TGT7_9CHLR</name>
<sequence length="200" mass="23045">MSKILRISVMQAGEWFKDRDPEEWRRKRAQVLRQSQYTCSYCQLTCRKFMQVNHIGAEDDHRPENLETVCPACHSVMHLGINILEGTLSIFDCLPEVNNMAAIVCATRALVARDLPWEQIEDQILQRFAAPAGRLYSRGESLDFANDLLRAIQPGAYRSYLAAGKAILFHAASPWNDYPERIWRWQCLPGSRYRTTQPES</sequence>
<comment type="caution">
    <text evidence="2">The sequence shown here is derived from an EMBL/GenBank/DDBJ whole genome shotgun (WGS) entry which is preliminary data.</text>
</comment>